<dbReference type="HOGENOM" id="CLU_009260_0_0_1"/>
<dbReference type="SUPFAM" id="SSF54928">
    <property type="entry name" value="RNA-binding domain, RBD"/>
    <property type="match status" value="1"/>
</dbReference>
<dbReference type="Gramene" id="OMERI01G29100.3">
    <property type="protein sequence ID" value="OMERI01G29100.3"/>
    <property type="gene ID" value="OMERI01G29100"/>
</dbReference>
<reference evidence="4" key="2">
    <citation type="submission" date="2018-05" db="EMBL/GenBank/DDBJ databases">
        <title>OmerRS3 (Oryza meridionalis Reference Sequence Version 3).</title>
        <authorList>
            <person name="Zhang J."/>
            <person name="Kudrna D."/>
            <person name="Lee S."/>
            <person name="Talag J."/>
            <person name="Welchert J."/>
            <person name="Wing R.A."/>
        </authorList>
    </citation>
    <scope>NUCLEOTIDE SEQUENCE [LARGE SCALE GENOMIC DNA]</scope>
    <source>
        <strain evidence="4">cv. OR44</strain>
    </source>
</reference>
<dbReference type="InterPro" id="IPR012921">
    <property type="entry name" value="SPOC_C"/>
</dbReference>
<evidence type="ECO:0000313" key="5">
    <source>
        <dbReference type="Proteomes" id="UP000008021"/>
    </source>
</evidence>
<dbReference type="EnsemblPlants" id="OMERI01G29100.3">
    <property type="protein sequence ID" value="OMERI01G29100.3"/>
    <property type="gene ID" value="OMERI01G29100"/>
</dbReference>
<dbReference type="InterPro" id="IPR035979">
    <property type="entry name" value="RBD_domain_sf"/>
</dbReference>
<sequence>MASSAEPPPKKRRLVEVHVPSPAPSPSSSAPAPASPRSPSPVPPPPGVPPPPPPPPQTLAAAASPRPEEAVRKRRNREELRGLFECYRRIRLCVERKDARLLPELEQVYLSLIASSRGCTSVQRILADLIPQYASYCPTALEAATKVSINIYKWNLAIVTRGEDVDGVAYQTARACILGLTDICSTASCEAPKSSVLTGICSAVYITVLTFFISTFDGKDIYHIGSRKLLNLQDPVELLDILKQDSGGVNRQADDCLVELRALSLLCIFLLFPESILDACFALIASAEDVNREGLYFLKQITCHLNSGIITDALDVQGAGVSQCTGMDGSSVWGGGLQIRYLDRLIGSKGFASGIAVGESRHIYVAKVKNKKDKDEVFDELKATGLKRPCSFTDISSENALLLEFETATDAAAAKAHIRRQLHPDVCSQDKNTSGHQLFVRNIDNSVPDMEFINAFSRFGEVIRWQFNKLDGNCVIDYRSPNAAATAKSHLHGARFGLKSISVESRTCNAGSVHDKTLSPSVPMLAPSVSDSSHHEIRNPRVSGYNAGFTVPTERPIYGPSAPRAPQGILPCPPVSAHRGPVIPPPPIQTSFVRPVYPGPGSPWENTTPNPSFSHASPRMMPGSSFRMNPPAPLPFIPSSVTPLTQFPGGSAQQSEKRPPPPPPPPNVAPPPFTRQDIPPPPPSPPPLPITQPPSVPPPPNSPPPLQPATDPSDSQKQRSHPRWQGSLSKSGLHYCSIYASRIELDACRYEHAVSEPTGWPSRLDVTKRTDYQHVKTTFSNTPPSKREVCRLLPCSNGDQKGFRDFISYLKQRECAGVIKIPSVKPLWSRLLFILPSTPEACGMLELPPHPTECLIALILPKETTAEAT</sequence>
<feature type="compositionally biased region" description="Polar residues" evidence="2">
    <location>
        <begin position="604"/>
        <end position="615"/>
    </location>
</feature>
<dbReference type="GO" id="GO:0003723">
    <property type="term" value="F:RNA binding"/>
    <property type="evidence" value="ECO:0007669"/>
    <property type="project" value="UniProtKB-UniRule"/>
</dbReference>
<feature type="region of interest" description="Disordered" evidence="2">
    <location>
        <begin position="599"/>
        <end position="728"/>
    </location>
</feature>
<feature type="compositionally biased region" description="Pro residues" evidence="2">
    <location>
        <begin position="33"/>
        <end position="57"/>
    </location>
</feature>
<accession>A0A0E0C857</accession>
<proteinExistence type="predicted"/>
<dbReference type="Proteomes" id="UP000008021">
    <property type="component" value="Chromosome 1"/>
</dbReference>
<dbReference type="AlphaFoldDB" id="A0A0E0C857"/>
<evidence type="ECO:0000256" key="1">
    <source>
        <dbReference type="PROSITE-ProRule" id="PRU00176"/>
    </source>
</evidence>
<dbReference type="PROSITE" id="PS50102">
    <property type="entry name" value="RRM"/>
    <property type="match status" value="1"/>
</dbReference>
<dbReference type="CDD" id="cd21546">
    <property type="entry name" value="SPOC_FPA-like"/>
    <property type="match status" value="1"/>
</dbReference>
<name>A0A0E0C857_9ORYZ</name>
<evidence type="ECO:0000256" key="2">
    <source>
        <dbReference type="SAM" id="MobiDB-lite"/>
    </source>
</evidence>
<evidence type="ECO:0000313" key="4">
    <source>
        <dbReference type="EnsemblPlants" id="OMERI01G29100.3"/>
    </source>
</evidence>
<protein>
    <recommendedName>
        <fullName evidence="3">RRM domain-containing protein</fullName>
    </recommendedName>
</protein>
<evidence type="ECO:0000259" key="3">
    <source>
        <dbReference type="PROSITE" id="PS50102"/>
    </source>
</evidence>
<dbReference type="Pfam" id="PF07744">
    <property type="entry name" value="SPOC"/>
    <property type="match status" value="1"/>
</dbReference>
<dbReference type="PANTHER" id="PTHR21494">
    <property type="entry name" value="ACTIVATING SIGNAL COINTEGRATOR 1 COMPLEX SUBUNIT 2 ASC-1 COMPLEX SUBUNIT P100"/>
    <property type="match status" value="1"/>
</dbReference>
<dbReference type="InterPro" id="IPR052586">
    <property type="entry name" value="ASCC2"/>
</dbReference>
<keyword evidence="1" id="KW-0694">RNA-binding</keyword>
<feature type="region of interest" description="Disordered" evidence="2">
    <location>
        <begin position="1"/>
        <end position="73"/>
    </location>
</feature>
<dbReference type="SMART" id="SM00360">
    <property type="entry name" value="RRM"/>
    <property type="match status" value="1"/>
</dbReference>
<feature type="compositionally biased region" description="Pro residues" evidence="2">
    <location>
        <begin position="660"/>
        <end position="707"/>
    </location>
</feature>
<dbReference type="InterPro" id="IPR000504">
    <property type="entry name" value="RRM_dom"/>
</dbReference>
<dbReference type="InterPro" id="IPR012677">
    <property type="entry name" value="Nucleotide-bd_a/b_plait_sf"/>
</dbReference>
<feature type="domain" description="RRM" evidence="3">
    <location>
        <begin position="436"/>
        <end position="504"/>
    </location>
</feature>
<reference evidence="4" key="1">
    <citation type="submission" date="2015-04" db="UniProtKB">
        <authorList>
            <consortium name="EnsemblPlants"/>
        </authorList>
    </citation>
    <scope>IDENTIFICATION</scope>
</reference>
<keyword evidence="5" id="KW-1185">Reference proteome</keyword>
<dbReference type="CDD" id="cd00590">
    <property type="entry name" value="RRM_SF"/>
    <property type="match status" value="1"/>
</dbReference>
<dbReference type="Pfam" id="PF00076">
    <property type="entry name" value="RRM_1"/>
    <property type="match status" value="1"/>
</dbReference>
<dbReference type="PANTHER" id="PTHR21494:SF2">
    <property type="entry name" value="NUCLEIC ACID BINDING PROTEIN"/>
    <property type="match status" value="1"/>
</dbReference>
<dbReference type="GO" id="GO:0043130">
    <property type="term" value="F:ubiquitin binding"/>
    <property type="evidence" value="ECO:0007669"/>
    <property type="project" value="TreeGrafter"/>
</dbReference>
<dbReference type="FunFam" id="3.30.70.330:FF:000697">
    <property type="entry name" value="Nucleic acid binding"/>
    <property type="match status" value="1"/>
</dbReference>
<dbReference type="Gene3D" id="3.30.70.330">
    <property type="match status" value="1"/>
</dbReference>
<organism evidence="4">
    <name type="scientific">Oryza meridionalis</name>
    <dbReference type="NCBI Taxonomy" id="40149"/>
    <lineage>
        <taxon>Eukaryota</taxon>
        <taxon>Viridiplantae</taxon>
        <taxon>Streptophyta</taxon>
        <taxon>Embryophyta</taxon>
        <taxon>Tracheophyta</taxon>
        <taxon>Spermatophyta</taxon>
        <taxon>Magnoliopsida</taxon>
        <taxon>Liliopsida</taxon>
        <taxon>Poales</taxon>
        <taxon>Poaceae</taxon>
        <taxon>BOP clade</taxon>
        <taxon>Oryzoideae</taxon>
        <taxon>Oryzeae</taxon>
        <taxon>Oryzinae</taxon>
        <taxon>Oryza</taxon>
    </lineage>
</organism>